<dbReference type="Gene3D" id="1.25.40.10">
    <property type="entry name" value="Tetratricopeptide repeat domain"/>
    <property type="match status" value="5"/>
</dbReference>
<dbReference type="Gramene" id="KCW73393">
    <property type="protein sequence ID" value="KCW73393"/>
    <property type="gene ID" value="EUGRSUZ_E01870"/>
</dbReference>
<dbReference type="eggNOG" id="KOG4197">
    <property type="taxonomic scope" value="Eukaryota"/>
</dbReference>
<feature type="repeat" description="PPR" evidence="3">
    <location>
        <begin position="401"/>
        <end position="435"/>
    </location>
</feature>
<evidence type="ECO:0000256" key="3">
    <source>
        <dbReference type="PROSITE-ProRule" id="PRU00708"/>
    </source>
</evidence>
<feature type="repeat" description="PPR" evidence="3">
    <location>
        <begin position="275"/>
        <end position="309"/>
    </location>
</feature>
<feature type="repeat" description="PPR" evidence="3">
    <location>
        <begin position="39"/>
        <end position="73"/>
    </location>
</feature>
<dbReference type="Pfam" id="PF13041">
    <property type="entry name" value="PPR_2"/>
    <property type="match status" value="4"/>
</dbReference>
<gene>
    <name evidence="4" type="ORF">EUGRSUZ_E01870</name>
</gene>
<keyword evidence="2" id="KW-0677">Repeat</keyword>
<accession>A0A059C4M4</accession>
<dbReference type="AlphaFoldDB" id="A0A059C4M4"/>
<dbReference type="InterPro" id="IPR002885">
    <property type="entry name" value="PPR_rpt"/>
</dbReference>
<dbReference type="EMBL" id="KK198757">
    <property type="protein sequence ID" value="KCW73393.1"/>
    <property type="molecule type" value="Genomic_DNA"/>
</dbReference>
<feature type="repeat" description="PPR" evidence="3">
    <location>
        <begin position="366"/>
        <end position="400"/>
    </location>
</feature>
<dbReference type="NCBIfam" id="TIGR00756">
    <property type="entry name" value="PPR"/>
    <property type="match status" value="8"/>
</dbReference>
<proteinExistence type="inferred from homology"/>
<feature type="repeat" description="PPR" evidence="3">
    <location>
        <begin position="204"/>
        <end position="239"/>
    </location>
</feature>
<dbReference type="Pfam" id="PF12854">
    <property type="entry name" value="PPR_1"/>
    <property type="match status" value="1"/>
</dbReference>
<dbReference type="SUPFAM" id="SSF81901">
    <property type="entry name" value="HCP-like"/>
    <property type="match status" value="2"/>
</dbReference>
<comment type="similarity">
    <text evidence="1">Belongs to the PPR family. P subfamily.</text>
</comment>
<feature type="non-terminal residue" evidence="4">
    <location>
        <position position="552"/>
    </location>
</feature>
<dbReference type="PANTHER" id="PTHR46128:SF219">
    <property type="entry name" value="PENTACOTRIPEPTIDE-REPEAT REGION OF PRORP DOMAIN-CONTAINING PROTEIN"/>
    <property type="match status" value="1"/>
</dbReference>
<evidence type="ECO:0000313" key="4">
    <source>
        <dbReference type="EMBL" id="KCW73393.1"/>
    </source>
</evidence>
<evidence type="ECO:0000256" key="2">
    <source>
        <dbReference type="ARBA" id="ARBA00022737"/>
    </source>
</evidence>
<dbReference type="InParanoid" id="A0A059C4M4"/>
<feature type="repeat" description="PPR" evidence="3">
    <location>
        <begin position="331"/>
        <end position="365"/>
    </location>
</feature>
<feature type="repeat" description="PPR" evidence="3">
    <location>
        <begin position="240"/>
        <end position="274"/>
    </location>
</feature>
<dbReference type="PROSITE" id="PS51375">
    <property type="entry name" value="PPR"/>
    <property type="match status" value="10"/>
</dbReference>
<dbReference type="Pfam" id="PF01535">
    <property type="entry name" value="PPR"/>
    <property type="match status" value="2"/>
</dbReference>
<dbReference type="OMA" id="KRLVPCE"/>
<dbReference type="FunCoup" id="A0A059C4M4">
    <property type="interactions" value="1243"/>
</dbReference>
<name>A0A059C4M4_EUCGR</name>
<feature type="repeat" description="PPR" evidence="3">
    <location>
        <begin position="436"/>
        <end position="470"/>
    </location>
</feature>
<evidence type="ECO:0008006" key="5">
    <source>
        <dbReference type="Google" id="ProtNLM"/>
    </source>
</evidence>
<feature type="repeat" description="PPR" evidence="3">
    <location>
        <begin position="169"/>
        <end position="203"/>
    </location>
</feature>
<sequence length="552" mass="62291">MVALSFFHWAIGSDNFRHFMRFYIVCAASLIGNGNSERANEVMQCLVKSFAEIGRLKEAIDMALEMQKQGLVPTTRLMNFAMEVAIGRGFLDYAQNVFDYLSERGVCPDPNSYKLMVVAYCRMGSILEADAWLRKLIDRDFVIDNATLTLITNSFCEKGFMADKGLAPNVLNYTSLINGLCKKGSIKQGFELLEEMVRKGWKPNVYTHTALIDGLCKKGWSDKAFRLFLKLVRSENYKPNVLTYTAMISGYCRKNKLNRAEMLSGRMQEQGLIPNTNTYTTLIDGHCKGGNFGRAYELMGIMTDAGFSPNICTYNALIDGLCKRGSGLEADLFTYSILINEQCKRASIEEALALLSRMIKLAEQPDIHTYTIMISALCKQKRMKESEKIFEEAIRLGLVPTKKTYTSMIGGFCRDGNANLAIKIFHRMSDHGCLPDSITYCALISGLCKESRLKEARRLYDSMLDKGLTPCEVTRLTLAYEYCKKDESANALLILERLENKLWIRTVKTLETRVDRVTLAAFMTACYESNKYALLSDLTKRIREGNAATLNL</sequence>
<dbReference type="InterPro" id="IPR050872">
    <property type="entry name" value="PPR_P_subfamily"/>
</dbReference>
<reference evidence="4" key="1">
    <citation type="submission" date="2013-07" db="EMBL/GenBank/DDBJ databases">
        <title>The genome of Eucalyptus grandis.</title>
        <authorList>
            <person name="Schmutz J."/>
            <person name="Hayes R."/>
            <person name="Myburg A."/>
            <person name="Tuskan G."/>
            <person name="Grattapaglia D."/>
            <person name="Rokhsar D.S."/>
        </authorList>
    </citation>
    <scope>NUCLEOTIDE SEQUENCE</scope>
    <source>
        <tissue evidence="4">Leaf extractions</tissue>
    </source>
</reference>
<dbReference type="InterPro" id="IPR011990">
    <property type="entry name" value="TPR-like_helical_dom_sf"/>
</dbReference>
<evidence type="ECO:0000256" key="1">
    <source>
        <dbReference type="ARBA" id="ARBA00007626"/>
    </source>
</evidence>
<dbReference type="PANTHER" id="PTHR46128">
    <property type="entry name" value="MITOCHONDRIAL GROUP I INTRON SPLICING FACTOR CCM1"/>
    <property type="match status" value="1"/>
</dbReference>
<feature type="repeat" description="PPR" evidence="3">
    <location>
        <begin position="109"/>
        <end position="143"/>
    </location>
</feature>
<organism evidence="4">
    <name type="scientific">Eucalyptus grandis</name>
    <name type="common">Flooded gum</name>
    <dbReference type="NCBI Taxonomy" id="71139"/>
    <lineage>
        <taxon>Eukaryota</taxon>
        <taxon>Viridiplantae</taxon>
        <taxon>Streptophyta</taxon>
        <taxon>Embryophyta</taxon>
        <taxon>Tracheophyta</taxon>
        <taxon>Spermatophyta</taxon>
        <taxon>Magnoliopsida</taxon>
        <taxon>eudicotyledons</taxon>
        <taxon>Gunneridae</taxon>
        <taxon>Pentapetalae</taxon>
        <taxon>rosids</taxon>
        <taxon>malvids</taxon>
        <taxon>Myrtales</taxon>
        <taxon>Myrtaceae</taxon>
        <taxon>Myrtoideae</taxon>
        <taxon>Eucalypteae</taxon>
        <taxon>Eucalyptus</taxon>
    </lineage>
</organism>
<protein>
    <recommendedName>
        <fullName evidence="5">Pentacotripeptide-repeat region of PRORP domain-containing protein</fullName>
    </recommendedName>
</protein>